<keyword evidence="13" id="KW-0564">Palmitate</keyword>
<evidence type="ECO:0000313" key="23">
    <source>
        <dbReference type="Proteomes" id="UP000243745"/>
    </source>
</evidence>
<feature type="binding site" evidence="19">
    <location>
        <position position="188"/>
    </location>
    <ligand>
        <name>FAD</name>
        <dbReference type="ChEBI" id="CHEBI:57692"/>
    </ligand>
</feature>
<dbReference type="GO" id="GO:0046872">
    <property type="term" value="F:metal ion binding"/>
    <property type="evidence" value="ECO:0007669"/>
    <property type="project" value="UniProtKB-UniRule"/>
</dbReference>
<keyword evidence="6 18" id="KW-0285">Flavoprotein</keyword>
<accession>A0A662ZG54</accession>
<dbReference type="PANTHER" id="PTHR30040">
    <property type="entry name" value="THIAMINE BIOSYNTHESIS LIPOPROTEIN APBE"/>
    <property type="match status" value="1"/>
</dbReference>
<feature type="binding site" evidence="19">
    <location>
        <begin position="118"/>
        <end position="120"/>
    </location>
    <ligand>
        <name>FAD</name>
        <dbReference type="ChEBI" id="CHEBI:57692"/>
    </ligand>
</feature>
<dbReference type="InterPro" id="IPR003374">
    <property type="entry name" value="ApbE-like_sf"/>
</dbReference>
<keyword evidence="4" id="KW-1003">Cell membrane</keyword>
<comment type="subcellular location">
    <subcellularLocation>
        <location evidence="17 21">Cell inner membrane</location>
        <topology evidence="17 21">Lipid-anchor</topology>
        <orientation evidence="17 21">Periplasmic side</orientation>
    </subcellularLocation>
</comment>
<evidence type="ECO:0000256" key="4">
    <source>
        <dbReference type="ARBA" id="ARBA00022475"/>
    </source>
</evidence>
<dbReference type="GO" id="GO:0016740">
    <property type="term" value="F:transferase activity"/>
    <property type="evidence" value="ECO:0007669"/>
    <property type="project" value="UniProtKB-UniRule"/>
</dbReference>
<feature type="binding site" evidence="20">
    <location>
        <position position="185"/>
    </location>
    <ligand>
        <name>Mg(2+)</name>
        <dbReference type="ChEBI" id="CHEBI:18420"/>
    </ligand>
</feature>
<evidence type="ECO:0000256" key="1">
    <source>
        <dbReference type="ARBA" id="ARBA00008282"/>
    </source>
</evidence>
<keyword evidence="7 18" id="KW-0808">Transferase</keyword>
<evidence type="ECO:0000256" key="7">
    <source>
        <dbReference type="ARBA" id="ARBA00022679"/>
    </source>
</evidence>
<evidence type="ECO:0000256" key="2">
    <source>
        <dbReference type="ARBA" id="ARBA00011955"/>
    </source>
</evidence>
<dbReference type="PIRSF" id="PIRSF006268">
    <property type="entry name" value="ApbE"/>
    <property type="match status" value="1"/>
</dbReference>
<comment type="function">
    <text evidence="21">Flavin transferase that catalyzes the transfer of the FMN moiety of FAD and its covalent binding to the hydroxyl group of a threonine residue in a target flavoprotein.</text>
</comment>
<evidence type="ECO:0000256" key="17">
    <source>
        <dbReference type="ARBA" id="ARBA00060485"/>
    </source>
</evidence>
<keyword evidence="8 18" id="KW-0479">Metal-binding</keyword>
<dbReference type="OrthoDB" id="9778595at2"/>
<name>A0A662ZG54_9GAMM</name>
<evidence type="ECO:0000256" key="10">
    <source>
        <dbReference type="ARBA" id="ARBA00022827"/>
    </source>
</evidence>
<keyword evidence="11 18" id="KW-0460">Magnesium</keyword>
<evidence type="ECO:0000256" key="20">
    <source>
        <dbReference type="PIRSR" id="PIRSR006268-2"/>
    </source>
</evidence>
<dbReference type="PANTHER" id="PTHR30040:SF2">
    <property type="entry name" value="FAD:PROTEIN FMN TRANSFERASE"/>
    <property type="match status" value="1"/>
</dbReference>
<dbReference type="SUPFAM" id="SSF143631">
    <property type="entry name" value="ApbE-like"/>
    <property type="match status" value="1"/>
</dbReference>
<evidence type="ECO:0000256" key="5">
    <source>
        <dbReference type="ARBA" id="ARBA00022519"/>
    </source>
</evidence>
<evidence type="ECO:0000256" key="21">
    <source>
        <dbReference type="RuleBase" id="RU363002"/>
    </source>
</evidence>
<feature type="signal peptide" evidence="21">
    <location>
        <begin position="1"/>
        <end position="21"/>
    </location>
</feature>
<dbReference type="RefSeq" id="WP_093141280.1">
    <property type="nucleotide sequence ID" value="NZ_FOXF01000010.1"/>
</dbReference>
<comment type="cofactor">
    <cofactor evidence="20">
        <name>Mg(2+)</name>
        <dbReference type="ChEBI" id="CHEBI:18420"/>
    </cofactor>
    <cofactor evidence="20">
        <name>Mn(2+)</name>
        <dbReference type="ChEBI" id="CHEBI:29035"/>
    </cofactor>
    <text evidence="20">Magnesium. Can also use manganese.</text>
</comment>
<evidence type="ECO:0000256" key="11">
    <source>
        <dbReference type="ARBA" id="ARBA00022842"/>
    </source>
</evidence>
<evidence type="ECO:0000256" key="18">
    <source>
        <dbReference type="PIRNR" id="PIRNR006268"/>
    </source>
</evidence>
<feature type="binding site" evidence="19">
    <location>
        <position position="277"/>
    </location>
    <ligand>
        <name>FAD</name>
        <dbReference type="ChEBI" id="CHEBI:57692"/>
    </ligand>
</feature>
<dbReference type="GO" id="GO:0005886">
    <property type="term" value="C:plasma membrane"/>
    <property type="evidence" value="ECO:0007669"/>
    <property type="project" value="UniProtKB-SubCell"/>
</dbReference>
<evidence type="ECO:0000256" key="6">
    <source>
        <dbReference type="ARBA" id="ARBA00022630"/>
    </source>
</evidence>
<feature type="binding site" evidence="20">
    <location>
        <position position="303"/>
    </location>
    <ligand>
        <name>Mg(2+)</name>
        <dbReference type="ChEBI" id="CHEBI:18420"/>
    </ligand>
</feature>
<organism evidence="22 23">
    <name type="scientific">Ruminobacter amylophilus</name>
    <dbReference type="NCBI Taxonomy" id="867"/>
    <lineage>
        <taxon>Bacteria</taxon>
        <taxon>Pseudomonadati</taxon>
        <taxon>Pseudomonadota</taxon>
        <taxon>Gammaproteobacteria</taxon>
        <taxon>Aeromonadales</taxon>
        <taxon>Succinivibrionaceae</taxon>
        <taxon>Ruminobacter</taxon>
    </lineage>
</organism>
<dbReference type="EC" id="2.7.1.180" evidence="2 18"/>
<dbReference type="FunFam" id="3.10.520.10:FF:000001">
    <property type="entry name" value="FAD:protein FMN transferase"/>
    <property type="match status" value="1"/>
</dbReference>
<evidence type="ECO:0000256" key="14">
    <source>
        <dbReference type="ARBA" id="ARBA00023288"/>
    </source>
</evidence>
<dbReference type="Pfam" id="PF02424">
    <property type="entry name" value="ApbE"/>
    <property type="match status" value="1"/>
</dbReference>
<evidence type="ECO:0000256" key="19">
    <source>
        <dbReference type="PIRSR" id="PIRSR006268-1"/>
    </source>
</evidence>
<evidence type="ECO:0000256" key="3">
    <source>
        <dbReference type="ARBA" id="ARBA00016337"/>
    </source>
</evidence>
<sequence>MKKNNFIKNILLTAIFSTALAGCDFASAPKDEIHADGKTMGTFFSITVVGDYPGGQKGLDKDADEVLRKINKEISTFDKDSLLSKFNNSKSTAQFRITQDMADILIESLRVGNDLDGATDITVGPLVNLWGFGPKKVEQQDRIPTDEEISAARANIGLDKLHVEISKNAAYVRKDNPDIYVDLSTVGEGYGADKLAELLDRKGVQNYMVSVAGAIRTKGVNNRGKDWVIAIEDPSNEHAVGRNVIVPVCTKGQAISTAGSYRNYISSKDGKTFSHIIDPATGKPVDHKTVSVTVVGPTALWTDAVDTGLMVKGGEEALRYANERNIAIYVVTRNAKDDGFETHYSRAMHRYLECE</sequence>
<keyword evidence="5 21" id="KW-0997">Cell inner membrane</keyword>
<dbReference type="Gene3D" id="3.10.520.10">
    <property type="entry name" value="ApbE-like domains"/>
    <property type="match status" value="1"/>
</dbReference>
<keyword evidence="14 21" id="KW-0449">Lipoprotein</keyword>
<evidence type="ECO:0000256" key="15">
    <source>
        <dbReference type="ARBA" id="ARBA00031306"/>
    </source>
</evidence>
<keyword evidence="23" id="KW-1185">Reference proteome</keyword>
<keyword evidence="12" id="KW-0472">Membrane</keyword>
<reference evidence="22 23" key="1">
    <citation type="submission" date="2016-10" db="EMBL/GenBank/DDBJ databases">
        <authorList>
            <person name="Varghese N."/>
            <person name="Submissions S."/>
        </authorList>
    </citation>
    <scope>NUCLEOTIDE SEQUENCE [LARGE SCALE GENOMIC DNA]</scope>
    <source>
        <strain evidence="22 23">DSM 1361</strain>
    </source>
</reference>
<feature type="binding site" evidence="19">
    <location>
        <position position="182"/>
    </location>
    <ligand>
        <name>FAD</name>
        <dbReference type="ChEBI" id="CHEBI:57692"/>
    </ligand>
</feature>
<evidence type="ECO:0000256" key="13">
    <source>
        <dbReference type="ARBA" id="ARBA00023139"/>
    </source>
</evidence>
<keyword evidence="10 18" id="KW-0274">FAD</keyword>
<evidence type="ECO:0000256" key="12">
    <source>
        <dbReference type="ARBA" id="ARBA00023136"/>
    </source>
</evidence>
<evidence type="ECO:0000256" key="8">
    <source>
        <dbReference type="ARBA" id="ARBA00022723"/>
    </source>
</evidence>
<keyword evidence="9 21" id="KW-0732">Signal</keyword>
<comment type="catalytic activity">
    <reaction evidence="16 18 21">
        <text>L-threonyl-[protein] + FAD = FMN-L-threonyl-[protein] + AMP + H(+)</text>
        <dbReference type="Rhea" id="RHEA:36847"/>
        <dbReference type="Rhea" id="RHEA-COMP:11060"/>
        <dbReference type="Rhea" id="RHEA-COMP:11061"/>
        <dbReference type="ChEBI" id="CHEBI:15378"/>
        <dbReference type="ChEBI" id="CHEBI:30013"/>
        <dbReference type="ChEBI" id="CHEBI:57692"/>
        <dbReference type="ChEBI" id="CHEBI:74257"/>
        <dbReference type="ChEBI" id="CHEBI:456215"/>
        <dbReference type="EC" id="2.7.1.180"/>
    </reaction>
</comment>
<proteinExistence type="inferred from homology"/>
<feature type="binding site" evidence="19">
    <location>
        <position position="40"/>
    </location>
    <ligand>
        <name>FAD</name>
        <dbReference type="ChEBI" id="CHEBI:57692"/>
    </ligand>
</feature>
<feature type="binding site" evidence="19">
    <location>
        <position position="77"/>
    </location>
    <ligand>
        <name>FAD</name>
        <dbReference type="ChEBI" id="CHEBI:57692"/>
    </ligand>
</feature>
<comment type="similarity">
    <text evidence="1 18 21">Belongs to the ApbE family.</text>
</comment>
<protein>
    <recommendedName>
        <fullName evidence="3 18">FAD:protein FMN transferase</fullName>
        <ecNumber evidence="2 18">2.7.1.180</ecNumber>
    </recommendedName>
    <alternativeName>
        <fullName evidence="15 18">Flavin transferase</fullName>
    </alternativeName>
</protein>
<dbReference type="EMBL" id="FOXF01000010">
    <property type="protein sequence ID" value="SFP24241.1"/>
    <property type="molecule type" value="Genomic_DNA"/>
</dbReference>
<dbReference type="InterPro" id="IPR024932">
    <property type="entry name" value="ApbE"/>
</dbReference>
<evidence type="ECO:0000313" key="22">
    <source>
        <dbReference type="EMBL" id="SFP24241.1"/>
    </source>
</evidence>
<feature type="binding site" evidence="20">
    <location>
        <position position="307"/>
    </location>
    <ligand>
        <name>Mg(2+)</name>
        <dbReference type="ChEBI" id="CHEBI:18420"/>
    </ligand>
</feature>
<evidence type="ECO:0000256" key="9">
    <source>
        <dbReference type="ARBA" id="ARBA00022729"/>
    </source>
</evidence>
<dbReference type="Proteomes" id="UP000243745">
    <property type="component" value="Unassembled WGS sequence"/>
</dbReference>
<dbReference type="PROSITE" id="PS51257">
    <property type="entry name" value="PROKAR_LIPOPROTEIN"/>
    <property type="match status" value="1"/>
</dbReference>
<gene>
    <name evidence="22" type="ORF">SAMN02910344_00846</name>
</gene>
<evidence type="ECO:0000256" key="16">
    <source>
        <dbReference type="ARBA" id="ARBA00048540"/>
    </source>
</evidence>
<dbReference type="AlphaFoldDB" id="A0A662ZG54"/>
<feature type="chain" id="PRO_5025092804" description="FAD:protein FMN transferase" evidence="21">
    <location>
        <begin position="22"/>
        <end position="355"/>
    </location>
</feature>